<evidence type="ECO:0000313" key="1">
    <source>
        <dbReference type="EMBL" id="KAB1275133.1"/>
    </source>
</evidence>
<dbReference type="Proteomes" id="UP000299084">
    <property type="component" value="Unassembled WGS sequence"/>
</dbReference>
<organism evidence="1 2">
    <name type="scientific">Camelus dromedarius</name>
    <name type="common">Dromedary</name>
    <name type="synonym">Arabian camel</name>
    <dbReference type="NCBI Taxonomy" id="9838"/>
    <lineage>
        <taxon>Eukaryota</taxon>
        <taxon>Metazoa</taxon>
        <taxon>Chordata</taxon>
        <taxon>Craniata</taxon>
        <taxon>Vertebrata</taxon>
        <taxon>Euteleostomi</taxon>
        <taxon>Mammalia</taxon>
        <taxon>Eutheria</taxon>
        <taxon>Laurasiatheria</taxon>
        <taxon>Artiodactyla</taxon>
        <taxon>Tylopoda</taxon>
        <taxon>Camelidae</taxon>
        <taxon>Camelus</taxon>
    </lineage>
</organism>
<protein>
    <submittedName>
        <fullName evidence="1">Uncharacterized protein</fullName>
    </submittedName>
</protein>
<reference evidence="1 2" key="1">
    <citation type="journal article" date="2019" name="Mol. Ecol. Resour.">
        <title>Improving Illumina assemblies with Hi-C and long reads: an example with the North African dromedary.</title>
        <authorList>
            <person name="Elbers J.P."/>
            <person name="Rogers M.F."/>
            <person name="Perelman P.L."/>
            <person name="Proskuryakova A.A."/>
            <person name="Serdyukova N.A."/>
            <person name="Johnson W.E."/>
            <person name="Horin P."/>
            <person name="Corander J."/>
            <person name="Murphy D."/>
            <person name="Burger P.A."/>
        </authorList>
    </citation>
    <scope>NUCLEOTIDE SEQUENCE [LARGE SCALE GENOMIC DNA]</scope>
    <source>
        <strain evidence="1">Drom800</strain>
        <tissue evidence="1">Blood</tissue>
    </source>
</reference>
<keyword evidence="2" id="KW-1185">Reference proteome</keyword>
<dbReference type="EMBL" id="JWIN03000008">
    <property type="protein sequence ID" value="KAB1275133.1"/>
    <property type="molecule type" value="Genomic_DNA"/>
</dbReference>
<sequence>MGFILRQNSKQLQLMNRLSVSPEQVDPKEEDSSVHSLIVVVGTGSREAVGGRGQGERTDSGVAIILELTEVFSILL</sequence>
<gene>
    <name evidence="1" type="ORF">Cadr_000010295</name>
</gene>
<proteinExistence type="predicted"/>
<evidence type="ECO:0000313" key="2">
    <source>
        <dbReference type="Proteomes" id="UP000299084"/>
    </source>
</evidence>
<dbReference type="AlphaFoldDB" id="A0A5N4DVC2"/>
<name>A0A5N4DVC2_CAMDR</name>
<accession>A0A5N4DVC2</accession>
<comment type="caution">
    <text evidence="1">The sequence shown here is derived from an EMBL/GenBank/DDBJ whole genome shotgun (WGS) entry which is preliminary data.</text>
</comment>